<feature type="domain" description="UBX" evidence="8">
    <location>
        <begin position="294"/>
        <end position="372"/>
    </location>
</feature>
<dbReference type="InterPro" id="IPR029071">
    <property type="entry name" value="Ubiquitin-like_domsf"/>
</dbReference>
<evidence type="ECO:0000256" key="5">
    <source>
        <dbReference type="ARBA" id="ARBA00041575"/>
    </source>
</evidence>
<comment type="subcellular location">
    <subcellularLocation>
        <location evidence="1">Endoplasmic reticulum membrane</location>
        <topology evidence="1">Peripheral membrane protein</topology>
    </subcellularLocation>
</comment>
<feature type="compositionally biased region" description="Polar residues" evidence="7">
    <location>
        <begin position="479"/>
        <end position="489"/>
    </location>
</feature>
<reference evidence="9 10" key="1">
    <citation type="submission" date="2019-09" db="EMBL/GenBank/DDBJ databases">
        <title>Bird 10,000 Genomes (B10K) Project - Family phase.</title>
        <authorList>
            <person name="Zhang G."/>
        </authorList>
    </citation>
    <scope>NUCLEOTIDE SEQUENCE [LARGE SCALE GENOMIC DNA]</scope>
    <source>
        <strain evidence="9">B10K-CU-031-02</strain>
        <tissue evidence="9">Muscle</tissue>
    </source>
</reference>
<dbReference type="GO" id="GO:0036503">
    <property type="term" value="P:ERAD pathway"/>
    <property type="evidence" value="ECO:0007669"/>
    <property type="project" value="TreeGrafter"/>
</dbReference>
<dbReference type="SUPFAM" id="SSF52833">
    <property type="entry name" value="Thioredoxin-like"/>
    <property type="match status" value="1"/>
</dbReference>
<comment type="function">
    <text evidence="6">Involved in endoplasmic reticulum-associated protein degradation (ERAD). Acts as a platform to recruit both UBQLN1 and VCP to the ER during ERAD.</text>
</comment>
<dbReference type="PROSITE" id="PS50033">
    <property type="entry name" value="UBX"/>
    <property type="match status" value="1"/>
</dbReference>
<feature type="compositionally biased region" description="Polar residues" evidence="7">
    <location>
        <begin position="431"/>
        <end position="445"/>
    </location>
</feature>
<gene>
    <name evidence="9" type="primary">Ubxn4</name>
    <name evidence="9" type="ORF">CEUAER_R08365</name>
</gene>
<evidence type="ECO:0000256" key="6">
    <source>
        <dbReference type="ARBA" id="ARBA00046062"/>
    </source>
</evidence>
<dbReference type="PANTHER" id="PTHR46424">
    <property type="entry name" value="UBX DOMAIN-CONTAINING PROTEIN 4"/>
    <property type="match status" value="1"/>
</dbReference>
<dbReference type="Gene3D" id="3.40.30.10">
    <property type="entry name" value="Glutaredoxin"/>
    <property type="match status" value="1"/>
</dbReference>
<comment type="subunit">
    <text evidence="3">Directly interacts with VCP. Interacts with UBQLN1. Forms a complex with VCP and UBQLN1.</text>
</comment>
<evidence type="ECO:0000313" key="10">
    <source>
        <dbReference type="Proteomes" id="UP000519239"/>
    </source>
</evidence>
<dbReference type="PANTHER" id="PTHR46424:SF1">
    <property type="entry name" value="UBX DOMAIN-CONTAINING PROTEIN 4"/>
    <property type="match status" value="1"/>
</dbReference>
<keyword evidence="2" id="KW-0834">Unfolded protein response</keyword>
<dbReference type="CDD" id="cd16117">
    <property type="entry name" value="UBX_UBXN4"/>
    <property type="match status" value="1"/>
</dbReference>
<feature type="region of interest" description="Disordered" evidence="7">
    <location>
        <begin position="94"/>
        <end position="177"/>
    </location>
</feature>
<feature type="non-terminal residue" evidence="9">
    <location>
        <position position="489"/>
    </location>
</feature>
<dbReference type="EMBL" id="VWPQ01005208">
    <property type="protein sequence ID" value="NXY46814.1"/>
    <property type="molecule type" value="Genomic_DNA"/>
</dbReference>
<feature type="compositionally biased region" description="Low complexity" evidence="7">
    <location>
        <begin position="102"/>
        <end position="113"/>
    </location>
</feature>
<dbReference type="SUPFAM" id="SSF54236">
    <property type="entry name" value="Ubiquitin-like"/>
    <property type="match status" value="1"/>
</dbReference>
<dbReference type="Pfam" id="PF00789">
    <property type="entry name" value="UBX"/>
    <property type="match status" value="1"/>
</dbReference>
<proteinExistence type="predicted"/>
<dbReference type="InterPro" id="IPR001012">
    <property type="entry name" value="UBX_dom"/>
</dbReference>
<evidence type="ECO:0000256" key="2">
    <source>
        <dbReference type="ARBA" id="ARBA00023230"/>
    </source>
</evidence>
<evidence type="ECO:0000256" key="1">
    <source>
        <dbReference type="ARBA" id="ARBA00004406"/>
    </source>
</evidence>
<feature type="compositionally biased region" description="Polar residues" evidence="7">
    <location>
        <begin position="147"/>
        <end position="163"/>
    </location>
</feature>
<evidence type="ECO:0000256" key="7">
    <source>
        <dbReference type="SAM" id="MobiDB-lite"/>
    </source>
</evidence>
<dbReference type="SMART" id="SM00166">
    <property type="entry name" value="UBX"/>
    <property type="match status" value="1"/>
</dbReference>
<dbReference type="Gene3D" id="3.10.20.90">
    <property type="entry name" value="Phosphatidylinositol 3-kinase Catalytic Subunit, Chain A, domain 1"/>
    <property type="match status" value="1"/>
</dbReference>
<feature type="region of interest" description="Disordered" evidence="7">
    <location>
        <begin position="418"/>
        <end position="489"/>
    </location>
</feature>
<feature type="non-terminal residue" evidence="9">
    <location>
        <position position="1"/>
    </location>
</feature>
<dbReference type="AlphaFoldDB" id="A0A7L4K2N4"/>
<evidence type="ECO:0000313" key="9">
    <source>
        <dbReference type="EMBL" id="NXY46814.1"/>
    </source>
</evidence>
<accession>A0A7L4K2N4</accession>
<keyword evidence="10" id="KW-1185">Reference proteome</keyword>
<protein>
    <recommendedName>
        <fullName evidence="4">UBX domain-containing protein 4</fullName>
    </recommendedName>
    <alternativeName>
        <fullName evidence="5">UBX domain-containing protein 2</fullName>
    </alternativeName>
</protein>
<name>A0A7L4K2N4_9AVES</name>
<comment type="caution">
    <text evidence="9">The sequence shown here is derived from an EMBL/GenBank/DDBJ whole genome shotgun (WGS) entry which is preliminary data.</text>
</comment>
<evidence type="ECO:0000259" key="8">
    <source>
        <dbReference type="PROSITE" id="PS50033"/>
    </source>
</evidence>
<evidence type="ECO:0000256" key="4">
    <source>
        <dbReference type="ARBA" id="ARBA00040925"/>
    </source>
</evidence>
<evidence type="ECO:0000256" key="3">
    <source>
        <dbReference type="ARBA" id="ARBA00038812"/>
    </source>
</evidence>
<organism evidence="9 10">
    <name type="scientific">Ceuthmochares aereus</name>
    <dbReference type="NCBI Taxonomy" id="1961834"/>
    <lineage>
        <taxon>Eukaryota</taxon>
        <taxon>Metazoa</taxon>
        <taxon>Chordata</taxon>
        <taxon>Craniata</taxon>
        <taxon>Vertebrata</taxon>
        <taxon>Euteleostomi</taxon>
        <taxon>Archelosauria</taxon>
        <taxon>Archosauria</taxon>
        <taxon>Dinosauria</taxon>
        <taxon>Saurischia</taxon>
        <taxon>Theropoda</taxon>
        <taxon>Coelurosauria</taxon>
        <taxon>Aves</taxon>
        <taxon>Neognathae</taxon>
        <taxon>Neoaves</taxon>
        <taxon>Otidimorphae</taxon>
        <taxon>Cuculiformes</taxon>
        <taxon>Cuculidae</taxon>
        <taxon>Ceuthmochares</taxon>
    </lineage>
</organism>
<dbReference type="OrthoDB" id="2445133at2759"/>
<dbReference type="InterPro" id="IPR036249">
    <property type="entry name" value="Thioredoxin-like_sf"/>
</dbReference>
<dbReference type="GO" id="GO:0005789">
    <property type="term" value="C:endoplasmic reticulum membrane"/>
    <property type="evidence" value="ECO:0007669"/>
    <property type="project" value="UniProtKB-SubCell"/>
</dbReference>
<sequence length="489" mass="54744">VLYLAGDDEQSTEMAARWEDEKVTEAASDGFVAIKIDTKSEACLQFSQIYPVVCVPSSFFIGDNGIPLEVIAGSVSVEELVNRIHKVKQMHTVKEQPLENGSQSSAACPSSQSDGAPENMQCRGGEFCDSPEFAVPKTVGPSAGNDEANSGPASQETTNSSDEPVSDAQPVNDLTLKVERITKKLEERREEKRKEEEQKEIKKEIERRKTGKEMLEYKRRQEEELTKRMLEERNREKAEERAARERIRQQIARDRAERAARFAKSKEEAEAAKAAALQAKQAEIEARKEASQKERSAIARIQFRLPDGSSFTNQFPTEARLEEARQFAAQMVGNTYGNFSLATMFPRREFTKEDYGKKLVELELAPSASVVLLPAGRPATSVVQASGGDLWKFLGTILYPLLAVWRFISNFLFTSPPPSQPAARSAHQQEHSNPSTSSSGEQSRQAVRKRAVEKRGEDFKKEGKIYRLRTQDDGEDENNTWNGNSTQQM</sequence>
<feature type="compositionally biased region" description="Basic and acidic residues" evidence="7">
    <location>
        <begin position="453"/>
        <end position="472"/>
    </location>
</feature>
<dbReference type="GO" id="GO:0006986">
    <property type="term" value="P:response to unfolded protein"/>
    <property type="evidence" value="ECO:0007669"/>
    <property type="project" value="UniProtKB-KW"/>
</dbReference>
<dbReference type="Proteomes" id="UP000519239">
    <property type="component" value="Unassembled WGS sequence"/>
</dbReference>